<keyword evidence="3" id="KW-1185">Reference proteome</keyword>
<proteinExistence type="predicted"/>
<protein>
    <submittedName>
        <fullName evidence="2">Uncharacterized protein</fullName>
    </submittedName>
</protein>
<name>L0ETD3_LIBCB</name>
<organism evidence="2 3">
    <name type="scientific">Liberibacter crescens (strain BT-1)</name>
    <dbReference type="NCBI Taxonomy" id="1215343"/>
    <lineage>
        <taxon>Bacteria</taxon>
        <taxon>Pseudomonadati</taxon>
        <taxon>Pseudomonadota</taxon>
        <taxon>Alphaproteobacteria</taxon>
        <taxon>Hyphomicrobiales</taxon>
        <taxon>Rhizobiaceae</taxon>
        <taxon>Liberibacter</taxon>
    </lineage>
</organism>
<keyword evidence="1" id="KW-1133">Transmembrane helix</keyword>
<dbReference type="AlphaFoldDB" id="L0ETD3"/>
<keyword evidence="1" id="KW-0472">Membrane</keyword>
<dbReference type="RefSeq" id="WP_015273226.1">
    <property type="nucleotide sequence ID" value="NC_019907.1"/>
</dbReference>
<dbReference type="PATRIC" id="fig|1215343.11.peg.830"/>
<reference evidence="2 3" key="1">
    <citation type="journal article" date="2012" name="Stand. Genomic Sci.">
        <title>Complete genome sequence of Liberibacter crescens BT-1.</title>
        <authorList>
            <person name="Leonard M.T."/>
            <person name="Fagen J.R."/>
            <person name="Davis-Richardson A.G."/>
            <person name="Davis M.J."/>
            <person name="Triplett E.W."/>
        </authorList>
    </citation>
    <scope>NUCLEOTIDE SEQUENCE [LARGE SCALE GENOMIC DNA]</scope>
    <source>
        <strain evidence="2 3">BT-1</strain>
    </source>
</reference>
<dbReference type="Proteomes" id="UP000010799">
    <property type="component" value="Chromosome"/>
</dbReference>
<gene>
    <name evidence="2" type="ordered locus">B488_08070</name>
</gene>
<evidence type="ECO:0000313" key="2">
    <source>
        <dbReference type="EMBL" id="AGA64799.1"/>
    </source>
</evidence>
<dbReference type="Gene3D" id="6.10.250.2540">
    <property type="match status" value="1"/>
</dbReference>
<dbReference type="HOGENOM" id="CLU_1967852_0_0_5"/>
<keyword evidence="1" id="KW-0812">Transmembrane</keyword>
<dbReference type="EMBL" id="CP003789">
    <property type="protein sequence ID" value="AGA64799.1"/>
    <property type="molecule type" value="Genomic_DNA"/>
</dbReference>
<evidence type="ECO:0000256" key="1">
    <source>
        <dbReference type="SAM" id="Phobius"/>
    </source>
</evidence>
<feature type="transmembrane region" description="Helical" evidence="1">
    <location>
        <begin position="104"/>
        <end position="124"/>
    </location>
</feature>
<accession>L0ETD3</accession>
<evidence type="ECO:0000313" key="3">
    <source>
        <dbReference type="Proteomes" id="UP000010799"/>
    </source>
</evidence>
<sequence length="127" mass="14856">MADNNITKSLEIFRMNLRQDLNELIDNKVDSLVNKMDTKFDSFSGKVEEKFDKVDVKINSINEKVHCVTDHVNYKICQMENLSYKEIDLIKNELHRSAERDFRMLFGVIITVTLSLAGMIARSLHWF</sequence>
<dbReference type="KEGG" id="lcc:B488_08070"/>